<dbReference type="PROSITE" id="PS01332">
    <property type="entry name" value="HTH_RRF2_1"/>
    <property type="match status" value="1"/>
</dbReference>
<accession>A0A7C2EI45</accession>
<gene>
    <name evidence="1" type="ORF">ENQ34_00150</name>
</gene>
<dbReference type="Pfam" id="PF02082">
    <property type="entry name" value="Rrf2"/>
    <property type="match status" value="1"/>
</dbReference>
<dbReference type="SUPFAM" id="SSF46785">
    <property type="entry name" value="Winged helix' DNA-binding domain"/>
    <property type="match status" value="1"/>
</dbReference>
<evidence type="ECO:0000313" key="1">
    <source>
        <dbReference type="EMBL" id="HEL65082.1"/>
    </source>
</evidence>
<proteinExistence type="predicted"/>
<dbReference type="InterPro" id="IPR030489">
    <property type="entry name" value="TR_Rrf2-type_CS"/>
</dbReference>
<dbReference type="PROSITE" id="PS51197">
    <property type="entry name" value="HTH_RRF2_2"/>
    <property type="match status" value="1"/>
</dbReference>
<dbReference type="AlphaFoldDB" id="A0A7C2EI45"/>
<dbReference type="GO" id="GO:0003700">
    <property type="term" value="F:DNA-binding transcription factor activity"/>
    <property type="evidence" value="ECO:0007669"/>
    <property type="project" value="TreeGrafter"/>
</dbReference>
<reference evidence="1" key="1">
    <citation type="journal article" date="2020" name="mSystems">
        <title>Genome- and Community-Level Interaction Insights into Carbon Utilization and Element Cycling Functions of Hydrothermarchaeota in Hydrothermal Sediment.</title>
        <authorList>
            <person name="Zhou Z."/>
            <person name="Liu Y."/>
            <person name="Xu W."/>
            <person name="Pan J."/>
            <person name="Luo Z.H."/>
            <person name="Li M."/>
        </authorList>
    </citation>
    <scope>NUCLEOTIDE SEQUENCE [LARGE SCALE GENOMIC DNA]</scope>
    <source>
        <strain evidence="1">SpSt-300</strain>
    </source>
</reference>
<dbReference type="NCBIfam" id="TIGR00738">
    <property type="entry name" value="rrf2_super"/>
    <property type="match status" value="1"/>
</dbReference>
<dbReference type="InterPro" id="IPR036388">
    <property type="entry name" value="WH-like_DNA-bd_sf"/>
</dbReference>
<sequence length="137" mass="15177">MELIRRNTEYAIRALVHLATCEGEVVSAKEIAGAQDIPVEFLQKILQRLVRARLVVSHRGKQGGFSLARKPGEVSLLEVVTTIQGQPAANKCFLGRDGCERAASCRLKQNWLALEQKVNEFLADITLQDLADQIHGK</sequence>
<dbReference type="EMBL" id="DSMU01000009">
    <property type="protein sequence ID" value="HEL65082.1"/>
    <property type="molecule type" value="Genomic_DNA"/>
</dbReference>
<dbReference type="PANTHER" id="PTHR33221:SF15">
    <property type="entry name" value="HTH-TYPE TRANSCRIPTIONAL REGULATOR YWGB-RELATED"/>
    <property type="match status" value="1"/>
</dbReference>
<dbReference type="InterPro" id="IPR000944">
    <property type="entry name" value="Tscrpt_reg_Rrf2"/>
</dbReference>
<dbReference type="PANTHER" id="PTHR33221">
    <property type="entry name" value="WINGED HELIX-TURN-HELIX TRANSCRIPTIONAL REGULATOR, RRF2 FAMILY"/>
    <property type="match status" value="1"/>
</dbReference>
<dbReference type="GO" id="GO:0005829">
    <property type="term" value="C:cytosol"/>
    <property type="evidence" value="ECO:0007669"/>
    <property type="project" value="TreeGrafter"/>
</dbReference>
<organism evidence="1">
    <name type="scientific">Ammonifex degensii</name>
    <dbReference type="NCBI Taxonomy" id="42838"/>
    <lineage>
        <taxon>Bacteria</taxon>
        <taxon>Bacillati</taxon>
        <taxon>Bacillota</taxon>
        <taxon>Clostridia</taxon>
        <taxon>Thermoanaerobacterales</taxon>
        <taxon>Thermoanaerobacteraceae</taxon>
        <taxon>Ammonifex</taxon>
    </lineage>
</organism>
<comment type="caution">
    <text evidence="1">The sequence shown here is derived from an EMBL/GenBank/DDBJ whole genome shotgun (WGS) entry which is preliminary data.</text>
</comment>
<protein>
    <submittedName>
        <fullName evidence="1">Rrf2 family transcriptional regulator</fullName>
    </submittedName>
</protein>
<name>A0A7C2EI45_9THEO</name>
<dbReference type="InterPro" id="IPR036390">
    <property type="entry name" value="WH_DNA-bd_sf"/>
</dbReference>
<dbReference type="Gene3D" id="1.10.10.10">
    <property type="entry name" value="Winged helix-like DNA-binding domain superfamily/Winged helix DNA-binding domain"/>
    <property type="match status" value="1"/>
</dbReference>